<sequence>MFTDSDKNKVVSIRNEGESPLLMQMLLLDIKG</sequence>
<organism evidence="1 2">
    <name type="scientific">Providencia rettgeri</name>
    <dbReference type="NCBI Taxonomy" id="587"/>
    <lineage>
        <taxon>Bacteria</taxon>
        <taxon>Pseudomonadati</taxon>
        <taxon>Pseudomonadota</taxon>
        <taxon>Gammaproteobacteria</taxon>
        <taxon>Enterobacterales</taxon>
        <taxon>Morganellaceae</taxon>
        <taxon>Providencia</taxon>
    </lineage>
</organism>
<name>A0A939NBT9_PRORE</name>
<comment type="caution">
    <text evidence="1">The sequence shown here is derived from an EMBL/GenBank/DDBJ whole genome shotgun (WGS) entry which is preliminary data.</text>
</comment>
<reference evidence="1" key="1">
    <citation type="submission" date="2021-03" db="EMBL/GenBank/DDBJ databases">
        <title>Molecular epidemiology and mechanisms of colistin and carbapenem resistance in Enterobacteriaceae from clinical isolates, the environment and porcine samples in Pretoria, South Africa.</title>
        <authorList>
            <person name="Bogoshi D."/>
            <person name="Mbelle N.M."/>
            <person name="Naidoo V."/>
            <person name="Osei Sekyere J."/>
        </authorList>
    </citation>
    <scope>NUCLEOTIDE SEQUENCE</scope>
    <source>
        <strain evidence="1">C052</strain>
    </source>
</reference>
<evidence type="ECO:0000313" key="1">
    <source>
        <dbReference type="EMBL" id="MBO1916788.1"/>
    </source>
</evidence>
<dbReference type="Proteomes" id="UP000664477">
    <property type="component" value="Unassembled WGS sequence"/>
</dbReference>
<dbReference type="AlphaFoldDB" id="A0A939NBT9"/>
<accession>A0A939NBT9</accession>
<dbReference type="EMBL" id="JAGETQ010000272">
    <property type="protein sequence ID" value="MBO1916788.1"/>
    <property type="molecule type" value="Genomic_DNA"/>
</dbReference>
<protein>
    <submittedName>
        <fullName evidence="1">Uncharacterized protein</fullName>
    </submittedName>
</protein>
<evidence type="ECO:0000313" key="2">
    <source>
        <dbReference type="Proteomes" id="UP000664477"/>
    </source>
</evidence>
<proteinExistence type="predicted"/>
<gene>
    <name evidence="1" type="ORF">J4727_20725</name>
</gene>